<evidence type="ECO:0000313" key="2">
    <source>
        <dbReference type="Proteomes" id="UP000633509"/>
    </source>
</evidence>
<organism evidence="1 2">
    <name type="scientific">Nonomuraea angiospora</name>
    <dbReference type="NCBI Taxonomy" id="46172"/>
    <lineage>
        <taxon>Bacteria</taxon>
        <taxon>Bacillati</taxon>
        <taxon>Actinomycetota</taxon>
        <taxon>Actinomycetes</taxon>
        <taxon>Streptosporangiales</taxon>
        <taxon>Streptosporangiaceae</taxon>
        <taxon>Nonomuraea</taxon>
    </lineage>
</organism>
<dbReference type="Proteomes" id="UP000633509">
    <property type="component" value="Unassembled WGS sequence"/>
</dbReference>
<comment type="caution">
    <text evidence="1">The sequence shown here is derived from an EMBL/GenBank/DDBJ whole genome shotgun (WGS) entry which is preliminary data.</text>
</comment>
<proteinExistence type="predicted"/>
<dbReference type="EMBL" id="JADBEK010000001">
    <property type="protein sequence ID" value="MBE1584423.1"/>
    <property type="molecule type" value="Genomic_DNA"/>
</dbReference>
<accession>A0ABR9LUU3</accession>
<keyword evidence="2" id="KW-1185">Reference proteome</keyword>
<reference evidence="1 2" key="1">
    <citation type="submission" date="2020-10" db="EMBL/GenBank/DDBJ databases">
        <title>Sequencing the genomes of 1000 actinobacteria strains.</title>
        <authorList>
            <person name="Klenk H.-P."/>
        </authorList>
    </citation>
    <scope>NUCLEOTIDE SEQUENCE [LARGE SCALE GENOMIC DNA]</scope>
    <source>
        <strain evidence="1 2">DSM 43173</strain>
    </source>
</reference>
<gene>
    <name evidence="1" type="ORF">H4W80_002681</name>
</gene>
<sequence length="115" mass="11998">MRGPAIKVSGLGKQFVKGDVGIAALRDFDLEIGGVPARPSSSRRSAWMGSSGTTRASCPAGCAAGSAWPGCRPAPPRRCSWTSRSTPSCAATCRWPPSTARPGLVKHRPPVLRTP</sequence>
<evidence type="ECO:0000313" key="1">
    <source>
        <dbReference type="EMBL" id="MBE1584423.1"/>
    </source>
</evidence>
<name>A0ABR9LUU3_9ACTN</name>
<protein>
    <recommendedName>
        <fullName evidence="3">ABC transporter ATP-binding protein</fullName>
    </recommendedName>
</protein>
<evidence type="ECO:0008006" key="3">
    <source>
        <dbReference type="Google" id="ProtNLM"/>
    </source>
</evidence>